<organism evidence="2 3">
    <name type="scientific">Texcoconibacillus texcoconensis</name>
    <dbReference type="NCBI Taxonomy" id="1095777"/>
    <lineage>
        <taxon>Bacteria</taxon>
        <taxon>Bacillati</taxon>
        <taxon>Bacillota</taxon>
        <taxon>Bacilli</taxon>
        <taxon>Bacillales</taxon>
        <taxon>Bacillaceae</taxon>
        <taxon>Texcoconibacillus</taxon>
    </lineage>
</organism>
<dbReference type="PANTHER" id="PTHR43245">
    <property type="entry name" value="BIFUNCTIONAL POLYMYXIN RESISTANCE PROTEIN ARNA"/>
    <property type="match status" value="1"/>
</dbReference>
<evidence type="ECO:0000313" key="3">
    <source>
        <dbReference type="Proteomes" id="UP000551878"/>
    </source>
</evidence>
<comment type="caution">
    <text evidence="2">The sequence shown here is derived from an EMBL/GenBank/DDBJ whole genome shotgun (WGS) entry which is preliminary data.</text>
</comment>
<dbReference type="InterPro" id="IPR001509">
    <property type="entry name" value="Epimerase_deHydtase"/>
</dbReference>
<reference evidence="2 3" key="1">
    <citation type="submission" date="2020-08" db="EMBL/GenBank/DDBJ databases">
        <title>Genomic Encyclopedia of Type Strains, Phase IV (KMG-IV): sequencing the most valuable type-strain genomes for metagenomic binning, comparative biology and taxonomic classification.</title>
        <authorList>
            <person name="Goeker M."/>
        </authorList>
    </citation>
    <scope>NUCLEOTIDE SEQUENCE [LARGE SCALE GENOMIC DNA]</scope>
    <source>
        <strain evidence="2 3">DSM 24696</strain>
    </source>
</reference>
<dbReference type="Gene3D" id="3.40.50.720">
    <property type="entry name" value="NAD(P)-binding Rossmann-like Domain"/>
    <property type="match status" value="1"/>
</dbReference>
<proteinExistence type="predicted"/>
<dbReference type="Proteomes" id="UP000551878">
    <property type="component" value="Unassembled WGS sequence"/>
</dbReference>
<name>A0A840QPJ3_9BACI</name>
<dbReference type="RefSeq" id="WP_184663729.1">
    <property type="nucleotide sequence ID" value="NZ_JACHHB010000005.1"/>
</dbReference>
<feature type="domain" description="NAD-dependent epimerase/dehydratase" evidence="1">
    <location>
        <begin position="4"/>
        <end position="212"/>
    </location>
</feature>
<protein>
    <submittedName>
        <fullName evidence="2">Nucleoside-diphosphate-sugar epimerase</fullName>
    </submittedName>
</protein>
<dbReference type="EMBL" id="JACHHB010000005">
    <property type="protein sequence ID" value="MBB5173279.1"/>
    <property type="molecule type" value="Genomic_DNA"/>
</dbReference>
<gene>
    <name evidence="2" type="ORF">HNQ41_001448</name>
</gene>
<accession>A0A840QPJ3</accession>
<keyword evidence="3" id="KW-1185">Reference proteome</keyword>
<evidence type="ECO:0000259" key="1">
    <source>
        <dbReference type="Pfam" id="PF01370"/>
    </source>
</evidence>
<dbReference type="PANTHER" id="PTHR43245:SF13">
    <property type="entry name" value="UDP-D-APIOSE_UDP-D-XYLOSE SYNTHASE 2"/>
    <property type="match status" value="1"/>
</dbReference>
<dbReference type="AlphaFoldDB" id="A0A840QPJ3"/>
<dbReference type="InterPro" id="IPR050177">
    <property type="entry name" value="Lipid_A_modif_metabolic_enz"/>
</dbReference>
<dbReference type="SUPFAM" id="SSF51735">
    <property type="entry name" value="NAD(P)-binding Rossmann-fold domains"/>
    <property type="match status" value="1"/>
</dbReference>
<dbReference type="InterPro" id="IPR036291">
    <property type="entry name" value="NAD(P)-bd_dom_sf"/>
</dbReference>
<evidence type="ECO:0000313" key="2">
    <source>
        <dbReference type="EMBL" id="MBB5173279.1"/>
    </source>
</evidence>
<sequence length="296" mass="33080">MSKVLIFGGTRFFGKRLVEKCLANGDEVTIATRGKQRDDFGNRIERITVDRANQLSMETVFAKSLTKWDVIYDQVCFSPYEAQIACDLFAGQVGKYVFTSSLSVYDIDDQPLKCEKDFDPFSYPIRSGGQEAFSYSEGKRQAEAFFAQKASFPVTMVRPPIVLGEDDYTERLHFHVRKILKGEPIGIDYLNTKLSFVGSDDLAQFLCWIGTNDLTGPVNSSAPDQITLNHLLAIIEGGSEHQAAVVDSKETEAESPFNFPKSIYQDVSVAEASGYCFQPLNRWLAPLIHKLLAAEK</sequence>
<dbReference type="Pfam" id="PF01370">
    <property type="entry name" value="Epimerase"/>
    <property type="match status" value="1"/>
</dbReference>